<evidence type="ECO:0000313" key="2">
    <source>
        <dbReference type="EMBL" id="GBE89980.1"/>
    </source>
</evidence>
<keyword evidence="3" id="KW-1185">Reference proteome</keyword>
<feature type="region of interest" description="Disordered" evidence="1">
    <location>
        <begin position="172"/>
        <end position="200"/>
    </location>
</feature>
<dbReference type="EMBL" id="BFAD01000018">
    <property type="protein sequence ID" value="GBE89980.1"/>
    <property type="molecule type" value="Genomic_DNA"/>
</dbReference>
<dbReference type="OrthoDB" id="3250036at2759"/>
<feature type="compositionally biased region" description="Low complexity" evidence="1">
    <location>
        <begin position="101"/>
        <end position="110"/>
    </location>
</feature>
<dbReference type="InParanoid" id="A0A401H6J4"/>
<reference evidence="2 3" key="1">
    <citation type="journal article" date="2018" name="Sci. Rep.">
        <title>Genome sequence of the cauliflower mushroom Sparassis crispa (Hanabiratake) and its association with beneficial usage.</title>
        <authorList>
            <person name="Kiyama R."/>
            <person name="Furutani Y."/>
            <person name="Kawaguchi K."/>
            <person name="Nakanishi T."/>
        </authorList>
    </citation>
    <scope>NUCLEOTIDE SEQUENCE [LARGE SCALE GENOMIC DNA]</scope>
</reference>
<gene>
    <name evidence="2" type="ORF">SCP_1800020</name>
</gene>
<accession>A0A401H6J4</accession>
<sequence>MPVNLGNIHLDRYRNWELDHHFQSVAPDVIFISDIGPPLPVFISASNSYHAFDRWHHLNDRDMSHDTNSSSGFYGSLEHSAQPARNEMDYWTKNYPPAGDTTSSGGYSSSHNAWSNAVQRGRPEKDEITLDDSSQFVDSSSNGGPIVTELQDAQQGTDRAARGAFSLGEAMDPYARSSVESREEAGEMLASRYADRRRQQ</sequence>
<dbReference type="AlphaFoldDB" id="A0A401H6J4"/>
<dbReference type="Proteomes" id="UP000287166">
    <property type="component" value="Unassembled WGS sequence"/>
</dbReference>
<name>A0A401H6J4_9APHY</name>
<organism evidence="2 3">
    <name type="scientific">Sparassis crispa</name>
    <dbReference type="NCBI Taxonomy" id="139825"/>
    <lineage>
        <taxon>Eukaryota</taxon>
        <taxon>Fungi</taxon>
        <taxon>Dikarya</taxon>
        <taxon>Basidiomycota</taxon>
        <taxon>Agaricomycotina</taxon>
        <taxon>Agaricomycetes</taxon>
        <taxon>Polyporales</taxon>
        <taxon>Sparassidaceae</taxon>
        <taxon>Sparassis</taxon>
    </lineage>
</organism>
<evidence type="ECO:0000256" key="1">
    <source>
        <dbReference type="SAM" id="MobiDB-lite"/>
    </source>
</evidence>
<dbReference type="RefSeq" id="XP_027620893.1">
    <property type="nucleotide sequence ID" value="XM_027765092.1"/>
</dbReference>
<feature type="region of interest" description="Disordered" evidence="1">
    <location>
        <begin position="101"/>
        <end position="122"/>
    </location>
</feature>
<proteinExistence type="predicted"/>
<evidence type="ECO:0000313" key="3">
    <source>
        <dbReference type="Proteomes" id="UP000287166"/>
    </source>
</evidence>
<comment type="caution">
    <text evidence="2">The sequence shown here is derived from an EMBL/GenBank/DDBJ whole genome shotgun (WGS) entry which is preliminary data.</text>
</comment>
<dbReference type="GeneID" id="38786897"/>
<protein>
    <submittedName>
        <fullName evidence="2">Uncharacterized protein</fullName>
    </submittedName>
</protein>